<evidence type="ECO:0000313" key="4">
    <source>
        <dbReference type="Proteomes" id="UP000681967"/>
    </source>
</evidence>
<dbReference type="InterPro" id="IPR015943">
    <property type="entry name" value="WD40/YVTN_repeat-like_dom_sf"/>
</dbReference>
<sequence length="47" mass="5310">ANTWTTFRKARITCLSGVNDSPFVFNDISAVTKLHDDRFFVSFISSP</sequence>
<evidence type="ECO:0000256" key="1">
    <source>
        <dbReference type="PROSITE-ProRule" id="PRU00352"/>
    </source>
</evidence>
<accession>A0A8S3GC04</accession>
<gene>
    <name evidence="3" type="ORF">BYL167_LOCUS72936</name>
</gene>
<comment type="caution">
    <text evidence="1">Lacks conserved residue(s) required for the propagation of feature annotation.</text>
</comment>
<evidence type="ECO:0000259" key="2">
    <source>
        <dbReference type="PROSITE" id="PS51004"/>
    </source>
</evidence>
<dbReference type="InterPro" id="IPR001627">
    <property type="entry name" value="Semap_dom"/>
</dbReference>
<dbReference type="EMBL" id="CAJOBH010259871">
    <property type="protein sequence ID" value="CAF5153956.1"/>
    <property type="molecule type" value="Genomic_DNA"/>
</dbReference>
<protein>
    <recommendedName>
        <fullName evidence="2">Sema domain-containing protein</fullName>
    </recommendedName>
</protein>
<dbReference type="Proteomes" id="UP000681967">
    <property type="component" value="Unassembled WGS sequence"/>
</dbReference>
<dbReference type="PROSITE" id="PS51004">
    <property type="entry name" value="SEMA"/>
    <property type="match status" value="1"/>
</dbReference>
<dbReference type="Gene3D" id="2.130.10.10">
    <property type="entry name" value="YVTN repeat-like/Quinoprotein amine dehydrogenase"/>
    <property type="match status" value="1"/>
</dbReference>
<comment type="caution">
    <text evidence="3">The sequence shown here is derived from an EMBL/GenBank/DDBJ whole genome shotgun (WGS) entry which is preliminary data.</text>
</comment>
<evidence type="ECO:0000313" key="3">
    <source>
        <dbReference type="EMBL" id="CAF5153956.1"/>
    </source>
</evidence>
<name>A0A8S3GC04_9BILA</name>
<dbReference type="InterPro" id="IPR036352">
    <property type="entry name" value="Semap_dom_sf"/>
</dbReference>
<dbReference type="SUPFAM" id="SSF101912">
    <property type="entry name" value="Sema domain"/>
    <property type="match status" value="1"/>
</dbReference>
<feature type="domain" description="Sema" evidence="2">
    <location>
        <begin position="1"/>
        <end position="47"/>
    </location>
</feature>
<reference evidence="3" key="1">
    <citation type="submission" date="2021-02" db="EMBL/GenBank/DDBJ databases">
        <authorList>
            <person name="Nowell W R."/>
        </authorList>
    </citation>
    <scope>NUCLEOTIDE SEQUENCE</scope>
</reference>
<proteinExistence type="predicted"/>
<organism evidence="3 4">
    <name type="scientific">Rotaria magnacalcarata</name>
    <dbReference type="NCBI Taxonomy" id="392030"/>
    <lineage>
        <taxon>Eukaryota</taxon>
        <taxon>Metazoa</taxon>
        <taxon>Spiralia</taxon>
        <taxon>Gnathifera</taxon>
        <taxon>Rotifera</taxon>
        <taxon>Eurotatoria</taxon>
        <taxon>Bdelloidea</taxon>
        <taxon>Philodinida</taxon>
        <taxon>Philodinidae</taxon>
        <taxon>Rotaria</taxon>
    </lineage>
</organism>
<dbReference type="AlphaFoldDB" id="A0A8S3GC04"/>
<feature type="non-terminal residue" evidence="3">
    <location>
        <position position="1"/>
    </location>
</feature>